<organism evidence="1 2">
    <name type="scientific">Pseudosulfitobacter pseudonitzschiae</name>
    <dbReference type="NCBI Taxonomy" id="1402135"/>
    <lineage>
        <taxon>Bacteria</taxon>
        <taxon>Pseudomonadati</taxon>
        <taxon>Pseudomonadota</taxon>
        <taxon>Alphaproteobacteria</taxon>
        <taxon>Rhodobacterales</taxon>
        <taxon>Roseobacteraceae</taxon>
        <taxon>Pseudosulfitobacter</taxon>
    </lineage>
</organism>
<dbReference type="AlphaFoldDB" id="A0A073IXQ7"/>
<accession>A0A073IXQ7</accession>
<protein>
    <submittedName>
        <fullName evidence="1">Uncharacterized protein</fullName>
    </submittedName>
</protein>
<evidence type="ECO:0000313" key="2">
    <source>
        <dbReference type="Proteomes" id="UP000027746"/>
    </source>
</evidence>
<reference evidence="1 2" key="1">
    <citation type="submission" date="2014-01" db="EMBL/GenBank/DDBJ databases">
        <title>Sulfitobacter sp. H3 (MCCC 1A00686) Genome Sequencing.</title>
        <authorList>
            <person name="Lai Q."/>
            <person name="Hong Z."/>
        </authorList>
    </citation>
    <scope>NUCLEOTIDE SEQUENCE [LARGE SCALE GENOMIC DNA]</scope>
    <source>
        <strain evidence="1 2">H3</strain>
    </source>
</reference>
<dbReference type="EMBL" id="JAMD01000008">
    <property type="protein sequence ID" value="KEJ95128.1"/>
    <property type="molecule type" value="Genomic_DNA"/>
</dbReference>
<gene>
    <name evidence="1" type="ORF">SUH3_23785</name>
</gene>
<sequence>MFFETLRQTGRILMSIHDVFEGSRLLTETVDLLAQRQLYLTVGEDFDLYKALISEFRPSQPVSLPFDPARSDLSDGKGFWSVGRNPQGKIVQTQAVRLIDLQGQTLADHMNRNFRAYPPSGVPIDLDDSWYRSGPGARRISGRVCYHGEMWINPEEGNYRGRGIVDILARFAFLSSQLHWQPDYVFGFMPRTIARRGLAEREGYMHVDPYCLSWKITGQNKPVEGNMVYMGHEDIQHIIQVPLELAA</sequence>
<evidence type="ECO:0000313" key="1">
    <source>
        <dbReference type="EMBL" id="KEJ95128.1"/>
    </source>
</evidence>
<proteinExistence type="predicted"/>
<name>A0A073IXQ7_9RHOB</name>
<dbReference type="Proteomes" id="UP000027746">
    <property type="component" value="Unassembled WGS sequence"/>
</dbReference>
<keyword evidence="2" id="KW-1185">Reference proteome</keyword>
<comment type="caution">
    <text evidence="1">The sequence shown here is derived from an EMBL/GenBank/DDBJ whole genome shotgun (WGS) entry which is preliminary data.</text>
</comment>